<protein>
    <submittedName>
        <fullName evidence="2">Uncharacterized protein</fullName>
    </submittedName>
</protein>
<keyword evidence="1" id="KW-0812">Transmembrane</keyword>
<dbReference type="Proteomes" id="UP000078162">
    <property type="component" value="Chromosome"/>
</dbReference>
<keyword evidence="1" id="KW-1133">Transmembrane helix</keyword>
<dbReference type="PATRIC" id="fig|1806891.3.peg.873"/>
<sequence length="101" mass="10836">MTTSAAPSPTFSPMQPVPPPLISKHPKCSWKFLKPILISLILTILAITSVALITTSGVVLGIGIGIVLAIQLLTAGIALVYLIFYCKSSYEALNKNHYIKL</sequence>
<name>A0A1A9HX84_9CHLA</name>
<keyword evidence="1" id="KW-0472">Membrane</keyword>
<evidence type="ECO:0000313" key="2">
    <source>
        <dbReference type="EMBL" id="ANH79051.1"/>
    </source>
</evidence>
<accession>A0A1A9HX84</accession>
<feature type="transmembrane region" description="Helical" evidence="1">
    <location>
        <begin position="32"/>
        <end position="53"/>
    </location>
</feature>
<dbReference type="AlphaFoldDB" id="A0A1A9HX84"/>
<dbReference type="RefSeq" id="WP_066482973.1">
    <property type="nucleotide sequence ID" value="NZ_CP014639.1"/>
</dbReference>
<gene>
    <name evidence="2" type="ORF">Cs308_0881</name>
</gene>
<reference evidence="3" key="1">
    <citation type="submission" date="2016-03" db="EMBL/GenBank/DDBJ databases">
        <title>Culture-independent genomics supports pathogen discovery for uncultivable bacteria within the genus Chlamydia.</title>
        <authorList>
            <person name="Taylor-Brown A."/>
            <person name="Bachmann N.L."/>
            <person name="Borel N."/>
            <person name="Polkinghorne A."/>
        </authorList>
    </citation>
    <scope>NUCLEOTIDE SEQUENCE [LARGE SCALE GENOMIC DNA]</scope>
    <source>
        <strain evidence="3">2742-308</strain>
    </source>
</reference>
<evidence type="ECO:0000313" key="3">
    <source>
        <dbReference type="Proteomes" id="UP000078162"/>
    </source>
</evidence>
<evidence type="ECO:0000256" key="1">
    <source>
        <dbReference type="SAM" id="Phobius"/>
    </source>
</evidence>
<feature type="transmembrane region" description="Helical" evidence="1">
    <location>
        <begin position="59"/>
        <end position="85"/>
    </location>
</feature>
<proteinExistence type="predicted"/>
<keyword evidence="3" id="KW-1185">Reference proteome</keyword>
<dbReference type="EMBL" id="CP014639">
    <property type="protein sequence ID" value="ANH79051.1"/>
    <property type="molecule type" value="Genomic_DNA"/>
</dbReference>
<organism evidence="2 3">
    <name type="scientific">Candidatus Chlamydia sanziniae</name>
    <dbReference type="NCBI Taxonomy" id="1806891"/>
    <lineage>
        <taxon>Bacteria</taxon>
        <taxon>Pseudomonadati</taxon>
        <taxon>Chlamydiota</taxon>
        <taxon>Chlamydiia</taxon>
        <taxon>Chlamydiales</taxon>
        <taxon>Chlamydiaceae</taxon>
        <taxon>Chlamydia/Chlamydophila group</taxon>
        <taxon>Chlamydia</taxon>
    </lineage>
</organism>
<dbReference type="KEGG" id="csaz:Cs308_0881"/>